<evidence type="ECO:0000313" key="1">
    <source>
        <dbReference type="EMBL" id="GAA0909992.1"/>
    </source>
</evidence>
<organism evidence="1 2">
    <name type="scientific">Streptomyces thermoalcalitolerans</name>
    <dbReference type="NCBI Taxonomy" id="65605"/>
    <lineage>
        <taxon>Bacteria</taxon>
        <taxon>Bacillati</taxon>
        <taxon>Actinomycetota</taxon>
        <taxon>Actinomycetes</taxon>
        <taxon>Kitasatosporales</taxon>
        <taxon>Streptomycetaceae</taxon>
        <taxon>Streptomyces</taxon>
    </lineage>
</organism>
<name>A0ABN1NKH5_9ACTN</name>
<comment type="caution">
    <text evidence="1">The sequence shown here is derived from an EMBL/GenBank/DDBJ whole genome shotgun (WGS) entry which is preliminary data.</text>
</comment>
<keyword evidence="2" id="KW-1185">Reference proteome</keyword>
<protein>
    <submittedName>
        <fullName evidence="1">Uncharacterized protein</fullName>
    </submittedName>
</protein>
<gene>
    <name evidence="1" type="ORF">GCM10009549_19180</name>
</gene>
<sequence>MHDKPLSELAGHLLNRRAGASRPARHHVAPDRFGLDEEKVLRFTDGTLDAAEEQRLAEEVAELLPLNWSLTYRGKERLHAVVEHLGGESELLRWLDRHPGPPRLTARLVALTSTLDRYSEDADVVEALRSLRAESPLPAELEGVLPPDTDAETLSAVSYRIEELLFERHPQGAARLALAATDWVRDAARRAPSASAQVGELGDLMAHLHQDISEADAKV</sequence>
<reference evidence="1 2" key="1">
    <citation type="journal article" date="2019" name="Int. J. Syst. Evol. Microbiol.">
        <title>The Global Catalogue of Microorganisms (GCM) 10K type strain sequencing project: providing services to taxonomists for standard genome sequencing and annotation.</title>
        <authorList>
            <consortium name="The Broad Institute Genomics Platform"/>
            <consortium name="The Broad Institute Genome Sequencing Center for Infectious Disease"/>
            <person name="Wu L."/>
            <person name="Ma J."/>
        </authorList>
    </citation>
    <scope>NUCLEOTIDE SEQUENCE [LARGE SCALE GENOMIC DNA]</scope>
    <source>
        <strain evidence="1 2">JCM 10673</strain>
    </source>
</reference>
<accession>A0ABN1NKH5</accession>
<dbReference type="RefSeq" id="WP_344048951.1">
    <property type="nucleotide sequence ID" value="NZ_BAAAHG010000011.1"/>
</dbReference>
<dbReference type="EMBL" id="BAAAHG010000011">
    <property type="protein sequence ID" value="GAA0909992.1"/>
    <property type="molecule type" value="Genomic_DNA"/>
</dbReference>
<proteinExistence type="predicted"/>
<evidence type="ECO:0000313" key="2">
    <source>
        <dbReference type="Proteomes" id="UP001501005"/>
    </source>
</evidence>
<dbReference type="Proteomes" id="UP001501005">
    <property type="component" value="Unassembled WGS sequence"/>
</dbReference>